<dbReference type="PROSITE" id="PS00137">
    <property type="entry name" value="SUBTILASE_HIS"/>
    <property type="match status" value="1"/>
</dbReference>
<dbReference type="InterPro" id="IPR015500">
    <property type="entry name" value="Peptidase_S8_subtilisin-rel"/>
</dbReference>
<evidence type="ECO:0000256" key="9">
    <source>
        <dbReference type="PIRSR" id="PIRSR615500-1"/>
    </source>
</evidence>
<feature type="domain" description="C5a peptidase/Subtilisin-like protease SBT2-like Fn3-like" evidence="14">
    <location>
        <begin position="673"/>
        <end position="809"/>
    </location>
</feature>
<reference evidence="16" key="1">
    <citation type="submission" date="2015-07" db="EMBL/GenBank/DDBJ databases">
        <title>Fjat-10036 dsm4.</title>
        <authorList>
            <person name="Liu B."/>
            <person name="Wang J."/>
            <person name="Zhu Y."/>
            <person name="Liu G."/>
            <person name="Chen Q."/>
            <person name="Chen Z."/>
            <person name="Lan J."/>
            <person name="Che J."/>
            <person name="Ge C."/>
            <person name="Shi H."/>
            <person name="Pan Z."/>
            <person name="Liu X."/>
        </authorList>
    </citation>
    <scope>NUCLEOTIDE SEQUENCE [LARGE SCALE GENOMIC DNA]</scope>
    <source>
        <strain evidence="16">DSM 4</strain>
    </source>
</reference>
<keyword evidence="7 10" id="KW-0378">Hydrolase</keyword>
<dbReference type="GO" id="GO:0016020">
    <property type="term" value="C:membrane"/>
    <property type="evidence" value="ECO:0007669"/>
    <property type="project" value="InterPro"/>
</dbReference>
<comment type="caution">
    <text evidence="15">The sequence shown here is derived from an EMBL/GenBank/DDBJ whole genome shotgun (WGS) entry which is preliminary data.</text>
</comment>
<dbReference type="PANTHER" id="PTHR43806">
    <property type="entry name" value="PEPTIDASE S8"/>
    <property type="match status" value="1"/>
</dbReference>
<dbReference type="STRING" id="1459.AF332_26185"/>
<dbReference type="PATRIC" id="fig|1459.3.peg.5753"/>
<keyword evidence="3" id="KW-0964">Secreted</keyword>
<dbReference type="InterPro" id="IPR050131">
    <property type="entry name" value="Peptidase_S8_subtilisin-like"/>
</dbReference>
<dbReference type="Gene3D" id="2.60.40.1710">
    <property type="entry name" value="Subtilisin-like superfamily"/>
    <property type="match status" value="1"/>
</dbReference>
<keyword evidence="2" id="KW-0134">Cell wall</keyword>
<dbReference type="InterPro" id="IPR036852">
    <property type="entry name" value="Peptidase_S8/S53_dom_sf"/>
</dbReference>
<dbReference type="PROSITE" id="PS00138">
    <property type="entry name" value="SUBTILASE_SER"/>
    <property type="match status" value="1"/>
</dbReference>
<dbReference type="InterPro" id="IPR023827">
    <property type="entry name" value="Peptidase_S8_Asp-AS"/>
</dbReference>
<evidence type="ECO:0000313" key="15">
    <source>
        <dbReference type="EMBL" id="KON90436.1"/>
    </source>
</evidence>
<feature type="active site" description="Charge relay system" evidence="9 10">
    <location>
        <position position="183"/>
    </location>
</feature>
<dbReference type="SUPFAM" id="SSF52743">
    <property type="entry name" value="Subtilisin-like"/>
    <property type="match status" value="1"/>
</dbReference>
<dbReference type="GO" id="GO:0004252">
    <property type="term" value="F:serine-type endopeptidase activity"/>
    <property type="evidence" value="ECO:0007669"/>
    <property type="project" value="UniProtKB-UniRule"/>
</dbReference>
<dbReference type="Gene3D" id="3.40.50.200">
    <property type="entry name" value="Peptidase S8/S53 domain"/>
    <property type="match status" value="1"/>
</dbReference>
<dbReference type="PROSITE" id="PS00136">
    <property type="entry name" value="SUBTILASE_ASP"/>
    <property type="match status" value="1"/>
</dbReference>
<evidence type="ECO:0000259" key="13">
    <source>
        <dbReference type="Pfam" id="PF02225"/>
    </source>
</evidence>
<keyword evidence="6" id="KW-0677">Repeat</keyword>
<dbReference type="InterPro" id="IPR010435">
    <property type="entry name" value="C5a/SBT2-like_Fn3"/>
</dbReference>
<keyword evidence="16" id="KW-1185">Reference proteome</keyword>
<name>A0A0M0GLY6_SPOGL</name>
<dbReference type="InterPro" id="IPR046450">
    <property type="entry name" value="PA_dom_sf"/>
</dbReference>
<dbReference type="CDD" id="cd07475">
    <property type="entry name" value="Peptidases_S8_C5a_Peptidase"/>
    <property type="match status" value="1"/>
</dbReference>
<evidence type="ECO:0000256" key="5">
    <source>
        <dbReference type="ARBA" id="ARBA00022729"/>
    </source>
</evidence>
<dbReference type="InterPro" id="IPR000209">
    <property type="entry name" value="Peptidase_S8/S53_dom"/>
</dbReference>
<comment type="similarity">
    <text evidence="1 10 11">Belongs to the peptidase S8 family.</text>
</comment>
<proteinExistence type="inferred from homology"/>
<dbReference type="GO" id="GO:0006508">
    <property type="term" value="P:proteolysis"/>
    <property type="evidence" value="ECO:0007669"/>
    <property type="project" value="UniProtKB-KW"/>
</dbReference>
<dbReference type="Proteomes" id="UP000037109">
    <property type="component" value="Unassembled WGS sequence"/>
</dbReference>
<evidence type="ECO:0000259" key="12">
    <source>
        <dbReference type="Pfam" id="PF00082"/>
    </source>
</evidence>
<evidence type="ECO:0000256" key="4">
    <source>
        <dbReference type="ARBA" id="ARBA00022670"/>
    </source>
</evidence>
<organism evidence="15 16">
    <name type="scientific">Sporosarcina globispora</name>
    <name type="common">Bacillus globisporus</name>
    <dbReference type="NCBI Taxonomy" id="1459"/>
    <lineage>
        <taxon>Bacteria</taxon>
        <taxon>Bacillati</taxon>
        <taxon>Bacillota</taxon>
        <taxon>Bacilli</taxon>
        <taxon>Bacillales</taxon>
        <taxon>Caryophanaceae</taxon>
        <taxon>Sporosarcina</taxon>
    </lineage>
</organism>
<evidence type="ECO:0000256" key="1">
    <source>
        <dbReference type="ARBA" id="ARBA00011073"/>
    </source>
</evidence>
<keyword evidence="5" id="KW-0732">Signal</keyword>
<dbReference type="Gene3D" id="3.50.30.30">
    <property type="match status" value="1"/>
</dbReference>
<dbReference type="InterPro" id="IPR023828">
    <property type="entry name" value="Peptidase_S8_Ser-AS"/>
</dbReference>
<evidence type="ECO:0000313" key="16">
    <source>
        <dbReference type="Proteomes" id="UP000037109"/>
    </source>
</evidence>
<evidence type="ECO:0000256" key="11">
    <source>
        <dbReference type="RuleBase" id="RU003355"/>
    </source>
</evidence>
<dbReference type="Gene3D" id="2.60.40.4070">
    <property type="match status" value="1"/>
</dbReference>
<evidence type="ECO:0000259" key="14">
    <source>
        <dbReference type="Pfam" id="PF06280"/>
    </source>
</evidence>
<dbReference type="SUPFAM" id="SSF52025">
    <property type="entry name" value="PA domain"/>
    <property type="match status" value="1"/>
</dbReference>
<evidence type="ECO:0000256" key="10">
    <source>
        <dbReference type="PROSITE-ProRule" id="PRU01240"/>
    </source>
</evidence>
<dbReference type="PANTHER" id="PTHR43806:SF65">
    <property type="entry name" value="SERINE PROTEASE APRX"/>
    <property type="match status" value="1"/>
</dbReference>
<feature type="active site" description="Charge relay system" evidence="9 10">
    <location>
        <position position="584"/>
    </location>
</feature>
<dbReference type="InterPro" id="IPR022398">
    <property type="entry name" value="Peptidase_S8_His-AS"/>
</dbReference>
<evidence type="ECO:0000256" key="2">
    <source>
        <dbReference type="ARBA" id="ARBA00022512"/>
    </source>
</evidence>
<dbReference type="InterPro" id="IPR003137">
    <property type="entry name" value="PA_domain"/>
</dbReference>
<dbReference type="InterPro" id="IPR034216">
    <property type="entry name" value="C5a_Peptidase"/>
</dbReference>
<accession>A0A0M0GLY6</accession>
<dbReference type="Pfam" id="PF06280">
    <property type="entry name" value="fn3_5"/>
    <property type="match status" value="1"/>
</dbReference>
<sequence length="1154" mass="127025">MLLTTTAFAEVNQDPAPSVENTSYQGLESFIEEQNKAAAEVEDKLGYKNMKENALKAYAPNEKVRVIVEVEEPSEQTESLQTKSVPTKKDQFKQKQDQVISQLSKKKSVTKVKHRFYKGFNGFSMDTEFKNIKAIQSTPGVKNVHIAKVFQPSMGASKELVQAQKVWEQYGYEGEGLLVAIVDSGIDHTHQDMTLTEKGKEKEKWTESSIQENLSETAVNDVWYSEKVPTGYDWADNDEDVIPRGKNGSPHGMHVAGTVGANGDEENDGVKGIAPGVQLLAEKVFSDNGGGAYEDDIIAGIEHAVTMGADVINMSLGSDSGFVGEENDPIQKAIREATEQGTLVVTAGGNTAYSTKNNIIPSSTQPYAENPDIGTVGEPGVSPYALSVASYENTKIHMNTLTEKNGLQLPYQDQTQYNFTLSKTLSPGESYEMVYVGEGFKAEHYEGKDVTGKIAVIKPNKSYYEYGSMQREAQKRGAKALLIVPADTMADYPFIKISPVFIPGVTTSKEAGDSLISKLTSGHTVKMEMTKGTWVENATKNTMSNFSSMGAPHTLDFKPEISAPGGKIYSTVPGNGYETMSGTSMASPHVAGGAALLLQSLYDKGLTQSKDTALKAKIALMNTSKAVMDPRLKNALPYSPRVQGAGLMQIQHAIDTPAIVTNHDAPLEQAGAVALKEIKGRTVTFKLDLEAFKGIDAKKLEYDIFVDVMQDETETKEFDLDSDGQTEKKDYLTLTSKRPENVFTLINGKEVTDKQGTKIKINPGQKKTIHVTMLLPKNLKENTFLEGFVRLVPSGENKETAVPLTVPYMGFHGEWDSLQNLDPAAWDKDAFLGYTALWDDEGDQFPMGYDPATDTFNLDRIAISPNSILNGVFPTFTALRNLAKTEMYVEDSKGKVVQYLGDFSEFTGKPWKYRKNIMSYMDLFYNGYLWDVKDQNGQAVKDGTYNFVIKTTLDYKNAKDQEVKLPLKVDSVSPVVSDIQVQPKDGQYEISFKGADDENGAGFNGAIIWYNGKYKSLPSGQTSLLIKDEPKSIVVMGIDYAMNISYTVWGDPSYIKAEMLVPVFLVSPSTNVNANRPASINGFANTRVNWTINVKDEQGKVVDSIIIENEHEIHEKWTPKKDLPNGTYTVTAEAIDKQGFKVTTSPKTITVQQQ</sequence>
<dbReference type="EMBL" id="LGUF01000007">
    <property type="protein sequence ID" value="KON90436.1"/>
    <property type="molecule type" value="Genomic_DNA"/>
</dbReference>
<evidence type="ECO:0000256" key="6">
    <source>
        <dbReference type="ARBA" id="ARBA00022737"/>
    </source>
</evidence>
<dbReference type="PRINTS" id="PR00723">
    <property type="entry name" value="SUBTILISIN"/>
</dbReference>
<protein>
    <recommendedName>
        <fullName evidence="17">Peptidase S8</fullName>
    </recommendedName>
</protein>
<gene>
    <name evidence="15" type="ORF">AF332_26185</name>
</gene>
<dbReference type="PROSITE" id="PS51892">
    <property type="entry name" value="SUBTILASE"/>
    <property type="match status" value="1"/>
</dbReference>
<dbReference type="Pfam" id="PF00082">
    <property type="entry name" value="Peptidase_S8"/>
    <property type="match status" value="1"/>
</dbReference>
<keyword evidence="4 10" id="KW-0645">Protease</keyword>
<dbReference type="Pfam" id="PF02225">
    <property type="entry name" value="PA"/>
    <property type="match status" value="1"/>
</dbReference>
<feature type="domain" description="PA" evidence="13">
    <location>
        <begin position="432"/>
        <end position="515"/>
    </location>
</feature>
<evidence type="ECO:0000256" key="7">
    <source>
        <dbReference type="ARBA" id="ARBA00022801"/>
    </source>
</evidence>
<evidence type="ECO:0000256" key="8">
    <source>
        <dbReference type="ARBA" id="ARBA00022825"/>
    </source>
</evidence>
<feature type="domain" description="Peptidase S8/S53" evidence="12">
    <location>
        <begin position="174"/>
        <end position="634"/>
    </location>
</feature>
<keyword evidence="8 10" id="KW-0720">Serine protease</keyword>
<dbReference type="AlphaFoldDB" id="A0A0M0GLY6"/>
<feature type="active site" description="Charge relay system" evidence="9 10">
    <location>
        <position position="251"/>
    </location>
</feature>
<evidence type="ECO:0008006" key="17">
    <source>
        <dbReference type="Google" id="ProtNLM"/>
    </source>
</evidence>
<evidence type="ECO:0000256" key="3">
    <source>
        <dbReference type="ARBA" id="ARBA00022525"/>
    </source>
</evidence>